<feature type="signal peptide" evidence="1">
    <location>
        <begin position="1"/>
        <end position="16"/>
    </location>
</feature>
<evidence type="ECO:0000313" key="2">
    <source>
        <dbReference type="EMBL" id="KAG0001813.1"/>
    </source>
</evidence>
<gene>
    <name evidence="2" type="ORF">BGZ80_006114</name>
</gene>
<proteinExistence type="predicted"/>
<dbReference type="EMBL" id="JAAAID010003003">
    <property type="protein sequence ID" value="KAG0001813.1"/>
    <property type="molecule type" value="Genomic_DNA"/>
</dbReference>
<accession>A0A9P6STL9</accession>
<reference evidence="2" key="1">
    <citation type="journal article" date="2020" name="Fungal Divers.">
        <title>Resolving the Mortierellaceae phylogeny through synthesis of multi-gene phylogenetics and phylogenomics.</title>
        <authorList>
            <person name="Vandepol N."/>
            <person name="Liber J."/>
            <person name="Desiro A."/>
            <person name="Na H."/>
            <person name="Kennedy M."/>
            <person name="Barry K."/>
            <person name="Grigoriev I.V."/>
            <person name="Miller A.N."/>
            <person name="O'Donnell K."/>
            <person name="Stajich J.E."/>
            <person name="Bonito G."/>
        </authorList>
    </citation>
    <scope>NUCLEOTIDE SEQUENCE</scope>
    <source>
        <strain evidence="2">NRRL 2769</strain>
    </source>
</reference>
<feature type="chain" id="PRO_5040309261" evidence="1">
    <location>
        <begin position="17"/>
        <end position="367"/>
    </location>
</feature>
<evidence type="ECO:0000313" key="3">
    <source>
        <dbReference type="Proteomes" id="UP000703661"/>
    </source>
</evidence>
<protein>
    <submittedName>
        <fullName evidence="2">Uncharacterized protein</fullName>
    </submittedName>
</protein>
<evidence type="ECO:0000256" key="1">
    <source>
        <dbReference type="SAM" id="SignalP"/>
    </source>
</evidence>
<organism evidence="2 3">
    <name type="scientific">Entomortierella chlamydospora</name>
    <dbReference type="NCBI Taxonomy" id="101097"/>
    <lineage>
        <taxon>Eukaryota</taxon>
        <taxon>Fungi</taxon>
        <taxon>Fungi incertae sedis</taxon>
        <taxon>Mucoromycota</taxon>
        <taxon>Mortierellomycotina</taxon>
        <taxon>Mortierellomycetes</taxon>
        <taxon>Mortierellales</taxon>
        <taxon>Mortierellaceae</taxon>
        <taxon>Entomortierella</taxon>
    </lineage>
</organism>
<keyword evidence="1" id="KW-0732">Signal</keyword>
<name>A0A9P6STL9_9FUNG</name>
<comment type="caution">
    <text evidence="2">The sequence shown here is derived from an EMBL/GenBank/DDBJ whole genome shotgun (WGS) entry which is preliminary data.</text>
</comment>
<sequence>MTTAATLRITIALALAALISQAAPCDIGGTSDIGTATDMGFNDLGTPVSLQSVNSGSTSLGSTVNAIPITNVNPINRYQPVIQAFAPIVQSECYGDYDGSILGPDYGWGSQLYRRDSGLSDTSSYSTLNAPYSSPLDSSSSDYGMGLWGQGQSDCDTSVPSQNVDLGSSVSVIPSTQVAPSTFYQPHVSSLESNIQAASAQSNYLPQQDVDLGSNVSIQPTTQVLPQTTYQLGVHQLTTSIEAASQDDQSLPQSSVQLGSNVLITPTVDLVVRTLVDLHPTPPSLIICHHPMGCTEARPMDLVQMTKTILKIIKVKIAKAIQLINATKITKTRLVYLTLAIRAITKARRPMDLSLMFLQIKDDFKNL</sequence>
<keyword evidence="3" id="KW-1185">Reference proteome</keyword>
<dbReference type="AlphaFoldDB" id="A0A9P6STL9"/>
<dbReference type="Proteomes" id="UP000703661">
    <property type="component" value="Unassembled WGS sequence"/>
</dbReference>